<reference evidence="3" key="1">
    <citation type="submission" date="2017-02" db="UniProtKB">
        <authorList>
            <consortium name="WormBaseParasite"/>
        </authorList>
    </citation>
    <scope>IDENTIFICATION</scope>
</reference>
<evidence type="ECO:0000313" key="2">
    <source>
        <dbReference type="Proteomes" id="UP000036681"/>
    </source>
</evidence>
<dbReference type="WBParaSite" id="ALUE_0002043901-mRNA-1">
    <property type="protein sequence ID" value="ALUE_0002043901-mRNA-1"/>
    <property type="gene ID" value="ALUE_0002043901"/>
</dbReference>
<proteinExistence type="predicted"/>
<accession>A0A0M3INW1</accession>
<evidence type="ECO:0000256" key="1">
    <source>
        <dbReference type="SAM" id="Coils"/>
    </source>
</evidence>
<feature type="coiled-coil region" evidence="1">
    <location>
        <begin position="116"/>
        <end position="168"/>
    </location>
</feature>
<dbReference type="AlphaFoldDB" id="A0A0M3INW1"/>
<keyword evidence="2" id="KW-1185">Reference proteome</keyword>
<dbReference type="Proteomes" id="UP000036681">
    <property type="component" value="Unplaced"/>
</dbReference>
<organism evidence="2 3">
    <name type="scientific">Ascaris lumbricoides</name>
    <name type="common">Giant roundworm</name>
    <dbReference type="NCBI Taxonomy" id="6252"/>
    <lineage>
        <taxon>Eukaryota</taxon>
        <taxon>Metazoa</taxon>
        <taxon>Ecdysozoa</taxon>
        <taxon>Nematoda</taxon>
        <taxon>Chromadorea</taxon>
        <taxon>Rhabditida</taxon>
        <taxon>Spirurina</taxon>
        <taxon>Ascaridomorpha</taxon>
        <taxon>Ascaridoidea</taxon>
        <taxon>Ascarididae</taxon>
        <taxon>Ascaris</taxon>
    </lineage>
</organism>
<evidence type="ECO:0000313" key="3">
    <source>
        <dbReference type="WBParaSite" id="ALUE_0002043901-mRNA-1"/>
    </source>
</evidence>
<keyword evidence="1" id="KW-0175">Coiled coil</keyword>
<sequence length="173" mass="19986">MEDAVERRLTALEERLGLPSPSDPTGTVEFDFASLRRKITDAGHGFVLKIPSEDLKKLNDLLSQPEYVTFAEKQRAIEFGYDLMLERAKLLEEFEKGSKILDSEHWGAVLHHEPALEAMEKELKEASEDVHQRCIEQMELRNNFKCVLRQLQAQLKEWEAMLDELEESKSTKV</sequence>
<name>A0A0M3INW1_ASCLU</name>
<protein>
    <submittedName>
        <fullName evidence="3">Uncharacterized protein</fullName>
    </submittedName>
</protein>